<gene>
    <name evidence="1" type="ORF">NE535_11305</name>
</gene>
<sequence>MTITRNDLKIFKPELLGSSDDAGGQRTKSEVQSGQLNELFRAISDIDHAQSAVDIVKCYPALDTADTSILLDGHVFISQKPADPLVSMLIAESAALGDADRMTDMVEILESSVKAGQLIRNRLIGLLAGQDSFPRSYLQSTYMFNGKEYYENVTLQQGQVIVISVEYQGNENANWPRFEHFCEVQKTVTGGQGGQVSFKPPIPYDTPNYDVMINGENGCTKLRYVSDNDGIKYHGVSALTAENTANTLDVSATETELLPRVRSVAVSTGNSINASGGNDTPTSVIMKNLQTPGVSGQYTYSFEVPDLLNNDYVNQILKLKPIASGTSMSWSVSVTGNTVTATGTPRNWGGSNTGGYVFDPNVTLSYVSADKYSMYDSNDAFPSGNKIAIGTTSMTITFLDTGYGNLVLSEQNGVFYAEGRIFAELDYNTGVVTHYPDAKGEFSVDYVCLIEPGLAEDNAVNFNLLVADPIPETFYLIVNSSDGQTLLSASGDENGVITGANISGSIAGKFVSITFGVDVDLTSLRYDISETVTLSPPPELYGLNPLRIKNGGLVESFTAWNTISIQHTQTQVVANPAIAQTYNVRANARFVDITDATGASLWTLNNAHFSVEKATGVVTINSEFSGFSAPFLLTDSIGETALVTDVQLNKLVLAAALSQTFPVGSVVSSIQNLGDMQARVSAVRDMTSWNNNWDLDGAPATASMNVVDYPIEVVNNTAINEDWVLIFTSSTAYRCVGRRIGQVATGDTVNDFAPINPLTQAPYFIIRNQAFGGGWNVGEAVRFKTYASANPIMMLRTVQSGHSQITTDRAVLSFRGNES</sequence>
<name>A0A9X3AVK5_9GAMM</name>
<proteinExistence type="predicted"/>
<evidence type="ECO:0008006" key="3">
    <source>
        <dbReference type="Google" id="ProtNLM"/>
    </source>
</evidence>
<dbReference type="EMBL" id="JAMTCD010000013">
    <property type="protein sequence ID" value="MCT7942379.1"/>
    <property type="molecule type" value="Genomic_DNA"/>
</dbReference>
<evidence type="ECO:0000313" key="2">
    <source>
        <dbReference type="Proteomes" id="UP001155546"/>
    </source>
</evidence>
<dbReference type="AlphaFoldDB" id="A0A9X3AVK5"/>
<evidence type="ECO:0000313" key="1">
    <source>
        <dbReference type="EMBL" id="MCT7942379.1"/>
    </source>
</evidence>
<comment type="caution">
    <text evidence="1">The sequence shown here is derived from an EMBL/GenBank/DDBJ whole genome shotgun (WGS) entry which is preliminary data.</text>
</comment>
<reference evidence="1" key="1">
    <citation type="journal article" date="2023" name="Int. J. Syst. Evol. Microbiol.">
        <title>&lt;i&gt;Shewanella septentrionalis&lt;/i&gt; sp. nov. and &lt;i&gt;Shewanella holmiensis&lt;/i&gt; sp. nov., isolated from Baltic Sea water and sediments.</title>
        <authorList>
            <person name="Martin-Rodriguez A.J."/>
            <person name="Thorell K."/>
            <person name="Joffre E."/>
            <person name="Jensie-Markopoulos S."/>
            <person name="Moore E.R.B."/>
            <person name="Sjoling A."/>
        </authorList>
    </citation>
    <scope>NUCLEOTIDE SEQUENCE</scope>
    <source>
        <strain evidence="1">SP1S2-7</strain>
    </source>
</reference>
<protein>
    <recommendedName>
        <fullName evidence="3">Coil containing protein</fullName>
    </recommendedName>
</protein>
<keyword evidence="2" id="KW-1185">Reference proteome</keyword>
<dbReference type="Proteomes" id="UP001155546">
    <property type="component" value="Unassembled WGS sequence"/>
</dbReference>
<dbReference type="RefSeq" id="WP_261298745.1">
    <property type="nucleotide sequence ID" value="NZ_JAMTCD010000013.1"/>
</dbReference>
<accession>A0A9X3AVK5</accession>
<organism evidence="1 2">
    <name type="scientific">Shewanella holmiensis</name>
    <dbReference type="NCBI Taxonomy" id="2952222"/>
    <lineage>
        <taxon>Bacteria</taxon>
        <taxon>Pseudomonadati</taxon>
        <taxon>Pseudomonadota</taxon>
        <taxon>Gammaproteobacteria</taxon>
        <taxon>Alteromonadales</taxon>
        <taxon>Shewanellaceae</taxon>
        <taxon>Shewanella</taxon>
    </lineage>
</organism>